<dbReference type="Pfam" id="PF00583">
    <property type="entry name" value="Acetyltransf_1"/>
    <property type="match status" value="1"/>
</dbReference>
<keyword evidence="3" id="KW-1185">Reference proteome</keyword>
<reference evidence="2 3" key="2">
    <citation type="journal article" date="2010" name="Stand. Genomic Sci.">
        <title>Complete genome sequence of Kribbella flavida type strain (IFO 14399).</title>
        <authorList>
            <person name="Pukall R."/>
            <person name="Lapidus A."/>
            <person name="Glavina Del Rio T."/>
            <person name="Copeland A."/>
            <person name="Tice H."/>
            <person name="Cheng J.-F."/>
            <person name="Lucas S."/>
            <person name="Chen F."/>
            <person name="Nolan M."/>
            <person name="LaButti K."/>
            <person name="Pati A."/>
            <person name="Ivanova N."/>
            <person name="Mavrommatis K."/>
            <person name="Mikhailova N."/>
            <person name="Pitluck S."/>
            <person name="Bruce D."/>
            <person name="Goodwin L."/>
            <person name="Land M."/>
            <person name="Hauser L."/>
            <person name="Chang Y.-J."/>
            <person name="Jeffries C.D."/>
            <person name="Chen A."/>
            <person name="Palaniappan K."/>
            <person name="Chain P."/>
            <person name="Rohde M."/>
            <person name="Goeker M."/>
            <person name="Bristow J."/>
            <person name="Eisen J.A."/>
            <person name="Markowitz V."/>
            <person name="Hugenholtz P."/>
            <person name="Kyrpides N.C."/>
            <person name="Klenk H.-P."/>
            <person name="Brettin T."/>
        </authorList>
    </citation>
    <scope>NUCLEOTIDE SEQUENCE [LARGE SCALE GENOMIC DNA]</scope>
    <source>
        <strain evidence="3">DSM 17836 / JCM 10339 / NBRC 14399</strain>
    </source>
</reference>
<dbReference type="PROSITE" id="PS51186">
    <property type="entry name" value="GNAT"/>
    <property type="match status" value="1"/>
</dbReference>
<dbReference type="SUPFAM" id="SSF55729">
    <property type="entry name" value="Acyl-CoA N-acyltransferases (Nat)"/>
    <property type="match status" value="1"/>
</dbReference>
<evidence type="ECO:0000313" key="3">
    <source>
        <dbReference type="Proteomes" id="UP000007967"/>
    </source>
</evidence>
<evidence type="ECO:0000313" key="2">
    <source>
        <dbReference type="EMBL" id="ADB33301.1"/>
    </source>
</evidence>
<organism evidence="2 3">
    <name type="scientific">Kribbella flavida (strain DSM 17836 / JCM 10339 / NBRC 14399)</name>
    <dbReference type="NCBI Taxonomy" id="479435"/>
    <lineage>
        <taxon>Bacteria</taxon>
        <taxon>Bacillati</taxon>
        <taxon>Actinomycetota</taxon>
        <taxon>Actinomycetes</taxon>
        <taxon>Propionibacteriales</taxon>
        <taxon>Kribbellaceae</taxon>
        <taxon>Kribbella</taxon>
    </lineage>
</organism>
<dbReference type="HOGENOM" id="CLU_079365_0_0_11"/>
<dbReference type="eggNOG" id="COG0454">
    <property type="taxonomic scope" value="Bacteria"/>
</dbReference>
<proteinExistence type="predicted"/>
<evidence type="ECO:0000259" key="1">
    <source>
        <dbReference type="PROSITE" id="PS51186"/>
    </source>
</evidence>
<dbReference type="KEGG" id="kfl:Kfla_4266"/>
<dbReference type="Proteomes" id="UP000007967">
    <property type="component" value="Chromosome"/>
</dbReference>
<feature type="domain" description="N-acetyltransferase" evidence="1">
    <location>
        <begin position="143"/>
        <end position="283"/>
    </location>
</feature>
<keyword evidence="2" id="KW-0808">Transferase</keyword>
<accession>D2PU18</accession>
<protein>
    <submittedName>
        <fullName evidence="2">GCN5-related N-acetyltransferase</fullName>
    </submittedName>
</protein>
<dbReference type="Gene3D" id="3.40.630.30">
    <property type="match status" value="1"/>
</dbReference>
<dbReference type="InterPro" id="IPR016181">
    <property type="entry name" value="Acyl_CoA_acyltransferase"/>
</dbReference>
<gene>
    <name evidence="2" type="ordered locus">Kfla_4266</name>
</gene>
<dbReference type="EMBL" id="CP001736">
    <property type="protein sequence ID" value="ADB33301.1"/>
    <property type="molecule type" value="Genomic_DNA"/>
</dbReference>
<name>D2PU18_KRIFD</name>
<reference evidence="3" key="1">
    <citation type="submission" date="2009-09" db="EMBL/GenBank/DDBJ databases">
        <title>The complete genome of Kribbella flavida DSM 17836.</title>
        <authorList>
            <consortium name="US DOE Joint Genome Institute (JGI-PGF)"/>
            <person name="Lucas S."/>
            <person name="Copeland A."/>
            <person name="Lapidus A."/>
            <person name="Glavina del Rio T."/>
            <person name="Dalin E."/>
            <person name="Tice H."/>
            <person name="Bruce D."/>
            <person name="Goodwin L."/>
            <person name="Pitluck S."/>
            <person name="Kyrpides N."/>
            <person name="Mavromatis K."/>
            <person name="Ivanova N."/>
            <person name="Saunders E."/>
            <person name="Brettin T."/>
            <person name="Detter J.C."/>
            <person name="Han C."/>
            <person name="Larimer F."/>
            <person name="Land M."/>
            <person name="Hauser L."/>
            <person name="Markowitz V."/>
            <person name="Cheng J.-F."/>
            <person name="Hugenholtz P."/>
            <person name="Woyke T."/>
            <person name="Wu D."/>
            <person name="Pukall R."/>
            <person name="Klenk H.-P."/>
            <person name="Eisen J.A."/>
        </authorList>
    </citation>
    <scope>NUCLEOTIDE SEQUENCE [LARGE SCALE GENOMIC DNA]</scope>
    <source>
        <strain evidence="3">DSM 17836 / JCM 10339 / NBRC 14399</strain>
    </source>
</reference>
<sequence>MRRVASACHSPCVTDETRTELTAVLLAAYDEQLRGARETDEAPRSLDGPVVRVEYPSRGFVSYRSLDGLDGPELDALIARQRDYFAAKGQAVEWKTRGHDLPADLPQRLLAAGFVPEEQETVLIAESAITASRLSGRELVDGVTIRRTTVQADFERIAAMESTVWGEDWSWLAGDLAGRQASGQADIYVAEADGRVVSAAWAVHQAGTDFTGLWGGSTLTEWRGRGIYKALVAIRAARAAERGHRYLQVDASDDSSPILQRLGFLPVTTTTPYVFTPASRSGSQ</sequence>
<dbReference type="AlphaFoldDB" id="D2PU18"/>
<dbReference type="InterPro" id="IPR000182">
    <property type="entry name" value="GNAT_dom"/>
</dbReference>
<dbReference type="STRING" id="479435.Kfla_4266"/>
<dbReference type="GO" id="GO:0016747">
    <property type="term" value="F:acyltransferase activity, transferring groups other than amino-acyl groups"/>
    <property type="evidence" value="ECO:0007669"/>
    <property type="project" value="InterPro"/>
</dbReference>